<dbReference type="Gene3D" id="6.10.250.690">
    <property type="match status" value="1"/>
</dbReference>
<dbReference type="GO" id="GO:0000156">
    <property type="term" value="F:phosphorelay response regulator activity"/>
    <property type="evidence" value="ECO:0007669"/>
    <property type="project" value="TreeGrafter"/>
</dbReference>
<organism evidence="10">
    <name type="scientific">uncultured Thermomicrobiales bacterium</name>
    <dbReference type="NCBI Taxonomy" id="1645740"/>
    <lineage>
        <taxon>Bacteria</taxon>
        <taxon>Pseudomonadati</taxon>
        <taxon>Thermomicrobiota</taxon>
        <taxon>Thermomicrobia</taxon>
        <taxon>Thermomicrobiales</taxon>
        <taxon>environmental samples</taxon>
    </lineage>
</organism>
<gene>
    <name evidence="10" type="ORF">AVDCRST_MAG87-1426</name>
</gene>
<dbReference type="PANTHER" id="PTHR48111">
    <property type="entry name" value="REGULATOR OF RPOS"/>
    <property type="match status" value="1"/>
</dbReference>
<feature type="domain" description="OmpR/PhoB-type" evidence="9">
    <location>
        <begin position="141"/>
        <end position="239"/>
    </location>
</feature>
<dbReference type="GO" id="GO:0006355">
    <property type="term" value="P:regulation of DNA-templated transcription"/>
    <property type="evidence" value="ECO:0007669"/>
    <property type="project" value="InterPro"/>
</dbReference>
<keyword evidence="5" id="KW-0804">Transcription</keyword>
<evidence type="ECO:0000256" key="5">
    <source>
        <dbReference type="ARBA" id="ARBA00023163"/>
    </source>
</evidence>
<dbReference type="EMBL" id="CADCWJ010000320">
    <property type="protein sequence ID" value="CAA9559030.1"/>
    <property type="molecule type" value="Genomic_DNA"/>
</dbReference>
<dbReference type="SMART" id="SM00862">
    <property type="entry name" value="Trans_reg_C"/>
    <property type="match status" value="1"/>
</dbReference>
<evidence type="ECO:0000256" key="6">
    <source>
        <dbReference type="PROSITE-ProRule" id="PRU00169"/>
    </source>
</evidence>
<evidence type="ECO:0000256" key="1">
    <source>
        <dbReference type="ARBA" id="ARBA00022553"/>
    </source>
</evidence>
<dbReference type="FunFam" id="1.10.10.10:FF:000005">
    <property type="entry name" value="Two-component system response regulator"/>
    <property type="match status" value="1"/>
</dbReference>
<dbReference type="AlphaFoldDB" id="A0A6J4UUS2"/>
<protein>
    <recommendedName>
        <fullName evidence="11">Two-component transcriptional response regulator, LuxR family</fullName>
    </recommendedName>
</protein>
<dbReference type="Gene3D" id="1.10.10.10">
    <property type="entry name" value="Winged helix-like DNA-binding domain superfamily/Winged helix DNA-binding domain"/>
    <property type="match status" value="1"/>
</dbReference>
<evidence type="ECO:0000259" key="8">
    <source>
        <dbReference type="PROSITE" id="PS50110"/>
    </source>
</evidence>
<dbReference type="InterPro" id="IPR011006">
    <property type="entry name" value="CheY-like_superfamily"/>
</dbReference>
<evidence type="ECO:0000256" key="4">
    <source>
        <dbReference type="ARBA" id="ARBA00023125"/>
    </source>
</evidence>
<evidence type="ECO:0008006" key="11">
    <source>
        <dbReference type="Google" id="ProtNLM"/>
    </source>
</evidence>
<dbReference type="PROSITE" id="PS50110">
    <property type="entry name" value="RESPONSE_REGULATORY"/>
    <property type="match status" value="1"/>
</dbReference>
<keyword evidence="3" id="KW-0805">Transcription regulation</keyword>
<keyword evidence="1 6" id="KW-0597">Phosphoprotein</keyword>
<dbReference type="PROSITE" id="PS51755">
    <property type="entry name" value="OMPR_PHOB"/>
    <property type="match status" value="1"/>
</dbReference>
<evidence type="ECO:0000313" key="10">
    <source>
        <dbReference type="EMBL" id="CAA9559030.1"/>
    </source>
</evidence>
<feature type="DNA-binding region" description="OmpR/PhoB-type" evidence="7">
    <location>
        <begin position="141"/>
        <end position="239"/>
    </location>
</feature>
<dbReference type="InterPro" id="IPR001789">
    <property type="entry name" value="Sig_transdc_resp-reg_receiver"/>
</dbReference>
<dbReference type="Gene3D" id="3.40.50.2300">
    <property type="match status" value="1"/>
</dbReference>
<dbReference type="GO" id="GO:0005829">
    <property type="term" value="C:cytosol"/>
    <property type="evidence" value="ECO:0007669"/>
    <property type="project" value="TreeGrafter"/>
</dbReference>
<dbReference type="GO" id="GO:0000976">
    <property type="term" value="F:transcription cis-regulatory region binding"/>
    <property type="evidence" value="ECO:0007669"/>
    <property type="project" value="TreeGrafter"/>
</dbReference>
<proteinExistence type="predicted"/>
<keyword evidence="2" id="KW-0902">Two-component regulatory system</keyword>
<dbReference type="GO" id="GO:0032993">
    <property type="term" value="C:protein-DNA complex"/>
    <property type="evidence" value="ECO:0007669"/>
    <property type="project" value="TreeGrafter"/>
</dbReference>
<dbReference type="Pfam" id="PF00072">
    <property type="entry name" value="Response_reg"/>
    <property type="match status" value="1"/>
</dbReference>
<feature type="domain" description="Response regulatory" evidence="8">
    <location>
        <begin position="18"/>
        <end position="132"/>
    </location>
</feature>
<keyword evidence="4 7" id="KW-0238">DNA-binding</keyword>
<accession>A0A6J4UUS2</accession>
<evidence type="ECO:0000256" key="2">
    <source>
        <dbReference type="ARBA" id="ARBA00023012"/>
    </source>
</evidence>
<feature type="modified residue" description="4-aspartylphosphate" evidence="6">
    <location>
        <position position="67"/>
    </location>
</feature>
<dbReference type="InterPro" id="IPR001867">
    <property type="entry name" value="OmpR/PhoB-type_DNA-bd"/>
</dbReference>
<evidence type="ECO:0000256" key="7">
    <source>
        <dbReference type="PROSITE-ProRule" id="PRU01091"/>
    </source>
</evidence>
<sequence>MASRTSPPSSDAGTRERSILIVEDEDPIRELVATALRFTGFSVTASASGREALGVARNGTFDLLLLDVNLPDIDGFTICRKLRADGNQVPVIYLTARDDPTDLRAGFTGGGDDYITKPFSLEELVLRIEAVLRRSGTGGVERTRLVCDDLALDTESYRVWRGEDEIMLSPTEFRLLRYLLLNRDRVVSKNQILDHVWDYEFVGDPSAVETYISYLRRKIGDRDAQLIRTVRGFGYAIQSGQPAQPTQATQGGEAG</sequence>
<dbReference type="CDD" id="cd00383">
    <property type="entry name" value="trans_reg_C"/>
    <property type="match status" value="1"/>
</dbReference>
<evidence type="ECO:0000259" key="9">
    <source>
        <dbReference type="PROSITE" id="PS51755"/>
    </source>
</evidence>
<reference evidence="10" key="1">
    <citation type="submission" date="2020-02" db="EMBL/GenBank/DDBJ databases">
        <authorList>
            <person name="Meier V. D."/>
        </authorList>
    </citation>
    <scope>NUCLEOTIDE SEQUENCE</scope>
    <source>
        <strain evidence="10">AVDCRST_MAG87</strain>
    </source>
</reference>
<dbReference type="FunFam" id="3.40.50.2300:FF:000001">
    <property type="entry name" value="DNA-binding response regulator PhoB"/>
    <property type="match status" value="1"/>
</dbReference>
<dbReference type="PANTHER" id="PTHR48111:SF28">
    <property type="entry name" value="TRANSCRIPTIONAL REGULATORY PROTEIN TCRX-RELATED"/>
    <property type="match status" value="1"/>
</dbReference>
<evidence type="ECO:0000256" key="3">
    <source>
        <dbReference type="ARBA" id="ARBA00023015"/>
    </source>
</evidence>
<dbReference type="InterPro" id="IPR036388">
    <property type="entry name" value="WH-like_DNA-bd_sf"/>
</dbReference>
<name>A0A6J4UUS2_9BACT</name>
<dbReference type="InterPro" id="IPR039420">
    <property type="entry name" value="WalR-like"/>
</dbReference>
<dbReference type="SUPFAM" id="SSF52172">
    <property type="entry name" value="CheY-like"/>
    <property type="match status" value="1"/>
</dbReference>
<dbReference type="SMART" id="SM00448">
    <property type="entry name" value="REC"/>
    <property type="match status" value="1"/>
</dbReference>
<dbReference type="Pfam" id="PF00486">
    <property type="entry name" value="Trans_reg_C"/>
    <property type="match status" value="1"/>
</dbReference>